<evidence type="ECO:0000313" key="6">
    <source>
        <dbReference type="EMBL" id="WEG35748.1"/>
    </source>
</evidence>
<evidence type="ECO:0000256" key="3">
    <source>
        <dbReference type="ARBA" id="ARBA00023125"/>
    </source>
</evidence>
<sequence>MDENNSMTYEEILMTKVSWCYYIEGLTQQAIAERLGLQRIKVVKILEQARKYGVVQFNFWPNNTKRMELEQDLIKKFNLKDVIIIPTPGKKSEINESIARAASMYIFNRLPADGYINIGYGDTPGKVLNNLASMTENTLKCISLTGGVNYYLPDTRSTVFNAKLHLIPAPLIISSEEMATAIKNESSIQTINKMIKLSGLSVVGIGGMNDEATILSSNILNKDDFTMLRRQGAVGDLLCHFINAEGKTVDSSIDKRLISTSLNELKKLNNVIGVAGGLEKVEAIKGVLKGQYIDVLISDEATGNELLQ</sequence>
<dbReference type="PANTHER" id="PTHR34294">
    <property type="entry name" value="TRANSCRIPTIONAL REGULATOR-RELATED"/>
    <property type="match status" value="1"/>
</dbReference>
<evidence type="ECO:0000259" key="5">
    <source>
        <dbReference type="Pfam" id="PF04198"/>
    </source>
</evidence>
<dbReference type="InterPro" id="IPR051054">
    <property type="entry name" value="SorC_transcr_regulators"/>
</dbReference>
<keyword evidence="7" id="KW-1185">Reference proteome</keyword>
<dbReference type="InterPro" id="IPR036388">
    <property type="entry name" value="WH-like_DNA-bd_sf"/>
</dbReference>
<dbReference type="PANTHER" id="PTHR34294:SF1">
    <property type="entry name" value="TRANSCRIPTIONAL REGULATOR LSRR"/>
    <property type="match status" value="1"/>
</dbReference>
<evidence type="ECO:0000256" key="1">
    <source>
        <dbReference type="ARBA" id="ARBA00010466"/>
    </source>
</evidence>
<protein>
    <submittedName>
        <fullName evidence="6">Sugar-binding transcriptional regulator</fullName>
    </submittedName>
</protein>
<dbReference type="RefSeq" id="WP_315571858.1">
    <property type="nucleotide sequence ID" value="NZ_CP118868.1"/>
</dbReference>
<accession>A0ABY8C8V8</accession>
<organism evidence="6 7">
    <name type="scientific">Amygdalobacter indicium</name>
    <dbReference type="NCBI Taxonomy" id="3029272"/>
    <lineage>
        <taxon>Bacteria</taxon>
        <taxon>Bacillati</taxon>
        <taxon>Bacillota</taxon>
        <taxon>Clostridia</taxon>
        <taxon>Eubacteriales</taxon>
        <taxon>Oscillospiraceae</taxon>
        <taxon>Amygdalobacter</taxon>
    </lineage>
</organism>
<reference evidence="6 7" key="1">
    <citation type="submission" date="2023-02" db="EMBL/GenBank/DDBJ databases">
        <title>Novel Oscillospiraceae bacterial genomes.</title>
        <authorList>
            <person name="Srinivasan S."/>
            <person name="Austin M.N."/>
            <person name="Fiedler T.L."/>
            <person name="Strenk S.M."/>
            <person name="Agnew K.J."/>
            <person name="Nagana Gowda G.A."/>
            <person name="Raftery D."/>
            <person name="Beamer M.A."/>
            <person name="Achilles S.L."/>
            <person name="Wiesenfeld H.C."/>
            <person name="Fredricks D.N."/>
            <person name="Hillier S.L."/>
        </authorList>
    </citation>
    <scope>NUCLEOTIDE SEQUENCE [LARGE SCALE GENOMIC DNA]</scope>
    <source>
        <strain evidence="6 7">CHIC02 1186E3-8</strain>
    </source>
</reference>
<name>A0ABY8C8V8_9FIRM</name>
<feature type="domain" description="Sugar-binding" evidence="5">
    <location>
        <begin position="64"/>
        <end position="307"/>
    </location>
</feature>
<comment type="similarity">
    <text evidence="1">Belongs to the SorC transcriptional regulatory family.</text>
</comment>
<gene>
    <name evidence="6" type="ORF">PYS61_00885</name>
</gene>
<dbReference type="InterPro" id="IPR037171">
    <property type="entry name" value="NagB/RpiA_transferase-like"/>
</dbReference>
<proteinExistence type="inferred from homology"/>
<dbReference type="Proteomes" id="UP001220478">
    <property type="component" value="Chromosome"/>
</dbReference>
<evidence type="ECO:0000256" key="4">
    <source>
        <dbReference type="ARBA" id="ARBA00023163"/>
    </source>
</evidence>
<dbReference type="InterPro" id="IPR007324">
    <property type="entry name" value="Sugar-bd_dom_put"/>
</dbReference>
<evidence type="ECO:0000256" key="2">
    <source>
        <dbReference type="ARBA" id="ARBA00023015"/>
    </source>
</evidence>
<dbReference type="Gene3D" id="3.40.50.1360">
    <property type="match status" value="1"/>
</dbReference>
<keyword evidence="4" id="KW-0804">Transcription</keyword>
<dbReference type="Pfam" id="PF04198">
    <property type="entry name" value="Sugar-bind"/>
    <property type="match status" value="1"/>
</dbReference>
<dbReference type="SUPFAM" id="SSF100950">
    <property type="entry name" value="NagB/RpiA/CoA transferase-like"/>
    <property type="match status" value="1"/>
</dbReference>
<keyword evidence="3" id="KW-0238">DNA-binding</keyword>
<dbReference type="Gene3D" id="1.10.10.10">
    <property type="entry name" value="Winged helix-like DNA-binding domain superfamily/Winged helix DNA-binding domain"/>
    <property type="match status" value="1"/>
</dbReference>
<keyword evidence="2" id="KW-0805">Transcription regulation</keyword>
<evidence type="ECO:0000313" key="7">
    <source>
        <dbReference type="Proteomes" id="UP001220478"/>
    </source>
</evidence>
<dbReference type="EMBL" id="CP118868">
    <property type="protein sequence ID" value="WEG35748.1"/>
    <property type="molecule type" value="Genomic_DNA"/>
</dbReference>